<name>A0ABU7B1V5_9TELE</name>
<keyword evidence="1" id="KW-0812">Transmembrane</keyword>
<sequence length="106" mass="11984">MMLPPVFNCGEDIFMVCSIGFLPHTVFCLMANTFCFVLVGSELLLSRVRCIPYISSGKLQTEHKLYSYLSSIKARYVECTSNSCLVNKFSHLSCGSLQLLRRSIFK</sequence>
<gene>
    <name evidence="2" type="ORF">ATANTOWER_006025</name>
</gene>
<feature type="transmembrane region" description="Helical" evidence="1">
    <location>
        <begin position="13"/>
        <end position="39"/>
    </location>
</feature>
<proteinExistence type="predicted"/>
<keyword evidence="3" id="KW-1185">Reference proteome</keyword>
<evidence type="ECO:0000256" key="1">
    <source>
        <dbReference type="SAM" id="Phobius"/>
    </source>
</evidence>
<keyword evidence="1" id="KW-1133">Transmembrane helix</keyword>
<evidence type="ECO:0000313" key="2">
    <source>
        <dbReference type="EMBL" id="MED6244353.1"/>
    </source>
</evidence>
<comment type="caution">
    <text evidence="2">The sequence shown here is derived from an EMBL/GenBank/DDBJ whole genome shotgun (WGS) entry which is preliminary data.</text>
</comment>
<accession>A0ABU7B1V5</accession>
<protein>
    <submittedName>
        <fullName evidence="2">Uncharacterized protein</fullName>
    </submittedName>
</protein>
<dbReference type="Proteomes" id="UP001345963">
    <property type="component" value="Unassembled WGS sequence"/>
</dbReference>
<organism evidence="2 3">
    <name type="scientific">Ataeniobius toweri</name>
    <dbReference type="NCBI Taxonomy" id="208326"/>
    <lineage>
        <taxon>Eukaryota</taxon>
        <taxon>Metazoa</taxon>
        <taxon>Chordata</taxon>
        <taxon>Craniata</taxon>
        <taxon>Vertebrata</taxon>
        <taxon>Euteleostomi</taxon>
        <taxon>Actinopterygii</taxon>
        <taxon>Neopterygii</taxon>
        <taxon>Teleostei</taxon>
        <taxon>Neoteleostei</taxon>
        <taxon>Acanthomorphata</taxon>
        <taxon>Ovalentaria</taxon>
        <taxon>Atherinomorphae</taxon>
        <taxon>Cyprinodontiformes</taxon>
        <taxon>Goodeidae</taxon>
        <taxon>Ataeniobius</taxon>
    </lineage>
</organism>
<reference evidence="2 3" key="1">
    <citation type="submission" date="2021-07" db="EMBL/GenBank/DDBJ databases">
        <authorList>
            <person name="Palmer J.M."/>
        </authorList>
    </citation>
    <scope>NUCLEOTIDE SEQUENCE [LARGE SCALE GENOMIC DNA]</scope>
    <source>
        <strain evidence="2 3">AT_MEX2019</strain>
        <tissue evidence="2">Muscle</tissue>
    </source>
</reference>
<keyword evidence="1" id="KW-0472">Membrane</keyword>
<evidence type="ECO:0000313" key="3">
    <source>
        <dbReference type="Proteomes" id="UP001345963"/>
    </source>
</evidence>
<dbReference type="EMBL" id="JAHUTI010039506">
    <property type="protein sequence ID" value="MED6244353.1"/>
    <property type="molecule type" value="Genomic_DNA"/>
</dbReference>